<dbReference type="OrthoDB" id="6429031at2759"/>
<proteinExistence type="inferred from homology"/>
<dbReference type="InterPro" id="IPR050182">
    <property type="entry name" value="Cytochrome_P450_fam2"/>
</dbReference>
<dbReference type="InterPro" id="IPR001128">
    <property type="entry name" value="Cyt_P450"/>
</dbReference>
<keyword evidence="2" id="KW-0479">Metal-binding</keyword>
<organism evidence="5 7">
    <name type="scientific">Nephila pilipes</name>
    <name type="common">Giant wood spider</name>
    <name type="synonym">Nephila maculata</name>
    <dbReference type="NCBI Taxonomy" id="299642"/>
    <lineage>
        <taxon>Eukaryota</taxon>
        <taxon>Metazoa</taxon>
        <taxon>Ecdysozoa</taxon>
        <taxon>Arthropoda</taxon>
        <taxon>Chelicerata</taxon>
        <taxon>Arachnida</taxon>
        <taxon>Araneae</taxon>
        <taxon>Araneomorphae</taxon>
        <taxon>Entelegynae</taxon>
        <taxon>Araneoidea</taxon>
        <taxon>Nephilidae</taxon>
        <taxon>Nephila</taxon>
    </lineage>
</organism>
<dbReference type="PANTHER" id="PTHR24300:SF375">
    <property type="entry name" value="CYTOCHROME P450 FAMILY"/>
    <property type="match status" value="1"/>
</dbReference>
<gene>
    <name evidence="5" type="primary">NCL1_15999</name>
    <name evidence="6" type="ORF">NPIL_140251</name>
    <name evidence="5" type="ORF">NPIL_521381</name>
</gene>
<evidence type="ECO:0000313" key="6">
    <source>
        <dbReference type="EMBL" id="GFU46814.1"/>
    </source>
</evidence>
<dbReference type="PANTHER" id="PTHR24300">
    <property type="entry name" value="CYTOCHROME P450 508A4-RELATED"/>
    <property type="match status" value="1"/>
</dbReference>
<evidence type="ECO:0000256" key="3">
    <source>
        <dbReference type="ARBA" id="ARBA00023004"/>
    </source>
</evidence>
<keyword evidence="4" id="KW-0503">Monooxygenase</keyword>
<evidence type="ECO:0000256" key="2">
    <source>
        <dbReference type="ARBA" id="ARBA00022723"/>
    </source>
</evidence>
<name>A0A8X6QWH8_NEPPI</name>
<comment type="similarity">
    <text evidence="1">Belongs to the cytochrome P450 family.</text>
</comment>
<evidence type="ECO:0000313" key="5">
    <source>
        <dbReference type="EMBL" id="GFU34096.1"/>
    </source>
</evidence>
<dbReference type="AlphaFoldDB" id="A0A8X6QWH8"/>
<dbReference type="GO" id="GO:0005737">
    <property type="term" value="C:cytoplasm"/>
    <property type="evidence" value="ECO:0007669"/>
    <property type="project" value="TreeGrafter"/>
</dbReference>
<reference evidence="5" key="1">
    <citation type="submission" date="2020-08" db="EMBL/GenBank/DDBJ databases">
        <title>Multicomponent nature underlies the extraordinary mechanical properties of spider dragline silk.</title>
        <authorList>
            <person name="Kono N."/>
            <person name="Nakamura H."/>
            <person name="Mori M."/>
            <person name="Yoshida Y."/>
            <person name="Ohtoshi R."/>
            <person name="Malay A.D."/>
            <person name="Moran D.A.P."/>
            <person name="Tomita M."/>
            <person name="Numata K."/>
            <person name="Arakawa K."/>
        </authorList>
    </citation>
    <scope>NUCLEOTIDE SEQUENCE</scope>
</reference>
<dbReference type="EMBL" id="BMAW01086298">
    <property type="protein sequence ID" value="GFU46814.1"/>
    <property type="molecule type" value="Genomic_DNA"/>
</dbReference>
<evidence type="ECO:0000256" key="1">
    <source>
        <dbReference type="ARBA" id="ARBA00010617"/>
    </source>
</evidence>
<dbReference type="GO" id="GO:0016712">
    <property type="term" value="F:oxidoreductase activity, acting on paired donors, with incorporation or reduction of molecular oxygen, reduced flavin or flavoprotein as one donor, and incorporation of one atom of oxygen"/>
    <property type="evidence" value="ECO:0007669"/>
    <property type="project" value="TreeGrafter"/>
</dbReference>
<keyword evidence="3" id="KW-0408">Iron</keyword>
<accession>A0A8X6QWH8</accession>
<dbReference type="GO" id="GO:0005506">
    <property type="term" value="F:iron ion binding"/>
    <property type="evidence" value="ECO:0007669"/>
    <property type="project" value="InterPro"/>
</dbReference>
<dbReference type="InterPro" id="IPR036396">
    <property type="entry name" value="Cyt_P450_sf"/>
</dbReference>
<dbReference type="Gene3D" id="1.10.630.10">
    <property type="entry name" value="Cytochrome P450"/>
    <property type="match status" value="1"/>
</dbReference>
<protein>
    <submittedName>
        <fullName evidence="5">Cytochrome P450 2J2</fullName>
    </submittedName>
</protein>
<keyword evidence="4" id="KW-0560">Oxidoreductase</keyword>
<dbReference type="GO" id="GO:0006805">
    <property type="term" value="P:xenobiotic metabolic process"/>
    <property type="evidence" value="ECO:0007669"/>
    <property type="project" value="TreeGrafter"/>
</dbReference>
<dbReference type="GO" id="GO:0006082">
    <property type="term" value="P:organic acid metabolic process"/>
    <property type="evidence" value="ECO:0007669"/>
    <property type="project" value="TreeGrafter"/>
</dbReference>
<dbReference type="GO" id="GO:0020037">
    <property type="term" value="F:heme binding"/>
    <property type="evidence" value="ECO:0007669"/>
    <property type="project" value="InterPro"/>
</dbReference>
<dbReference type="EMBL" id="BMAW01130223">
    <property type="protein sequence ID" value="GFU34096.1"/>
    <property type="molecule type" value="Genomic_DNA"/>
</dbReference>
<sequence length="71" mass="8355">MAVITDYELVKEAFSKDSFMGRPPDLPFEFSEETLRSGAMNGMPWKHQRRFSLHMFRDLGFGKTKMEEHVK</sequence>
<feature type="non-terminal residue" evidence="5">
    <location>
        <position position="1"/>
    </location>
</feature>
<evidence type="ECO:0000313" key="7">
    <source>
        <dbReference type="Proteomes" id="UP000887013"/>
    </source>
</evidence>
<comment type="caution">
    <text evidence="5">The sequence shown here is derived from an EMBL/GenBank/DDBJ whole genome shotgun (WGS) entry which is preliminary data.</text>
</comment>
<evidence type="ECO:0000256" key="4">
    <source>
        <dbReference type="ARBA" id="ARBA00023033"/>
    </source>
</evidence>
<dbReference type="SUPFAM" id="SSF48264">
    <property type="entry name" value="Cytochrome P450"/>
    <property type="match status" value="1"/>
</dbReference>
<dbReference type="Proteomes" id="UP000887013">
    <property type="component" value="Unassembled WGS sequence"/>
</dbReference>
<dbReference type="Pfam" id="PF00067">
    <property type="entry name" value="p450"/>
    <property type="match status" value="1"/>
</dbReference>
<keyword evidence="7" id="KW-1185">Reference proteome</keyword>